<feature type="non-terminal residue" evidence="1">
    <location>
        <position position="92"/>
    </location>
</feature>
<dbReference type="Proteomes" id="UP000789901">
    <property type="component" value="Unassembled WGS sequence"/>
</dbReference>
<gene>
    <name evidence="1" type="ORF">GMARGA_LOCUS42723</name>
</gene>
<proteinExistence type="predicted"/>
<name>A0ABN7XG35_GIGMA</name>
<evidence type="ECO:0000313" key="1">
    <source>
        <dbReference type="EMBL" id="CAG8853902.1"/>
    </source>
</evidence>
<reference evidence="1 2" key="1">
    <citation type="submission" date="2021-06" db="EMBL/GenBank/DDBJ databases">
        <authorList>
            <person name="Kallberg Y."/>
            <person name="Tangrot J."/>
            <person name="Rosling A."/>
        </authorList>
    </citation>
    <scope>NUCLEOTIDE SEQUENCE [LARGE SCALE GENOMIC DNA]</scope>
    <source>
        <strain evidence="1 2">120-4 pot B 10/14</strain>
    </source>
</reference>
<protein>
    <submittedName>
        <fullName evidence="1">16871_t:CDS:1</fullName>
    </submittedName>
</protein>
<sequence length="92" mass="10717">MSDIKCLFCPRIFANLNDLSKHMTIYVKNAETTSQIIANNSAHIHNNSKPIKSVKQKQKDYVDINKYYLNSNINEYYSKSEFSTKTMSFKDI</sequence>
<organism evidence="1 2">
    <name type="scientific">Gigaspora margarita</name>
    <dbReference type="NCBI Taxonomy" id="4874"/>
    <lineage>
        <taxon>Eukaryota</taxon>
        <taxon>Fungi</taxon>
        <taxon>Fungi incertae sedis</taxon>
        <taxon>Mucoromycota</taxon>
        <taxon>Glomeromycotina</taxon>
        <taxon>Glomeromycetes</taxon>
        <taxon>Diversisporales</taxon>
        <taxon>Gigasporaceae</taxon>
        <taxon>Gigaspora</taxon>
    </lineage>
</organism>
<keyword evidence="2" id="KW-1185">Reference proteome</keyword>
<dbReference type="EMBL" id="CAJVQB010130589">
    <property type="protein sequence ID" value="CAG8853902.1"/>
    <property type="molecule type" value="Genomic_DNA"/>
</dbReference>
<comment type="caution">
    <text evidence="1">The sequence shown here is derived from an EMBL/GenBank/DDBJ whole genome shotgun (WGS) entry which is preliminary data.</text>
</comment>
<evidence type="ECO:0000313" key="2">
    <source>
        <dbReference type="Proteomes" id="UP000789901"/>
    </source>
</evidence>
<accession>A0ABN7XG35</accession>